<dbReference type="AlphaFoldDB" id="G7L0Z4"/>
<evidence type="ECO:0000313" key="3">
    <source>
        <dbReference type="EnsemblPlants" id="AES77434"/>
    </source>
</evidence>
<evidence type="ECO:0000256" key="1">
    <source>
        <dbReference type="SAM" id="MobiDB-lite"/>
    </source>
</evidence>
<dbReference type="EnsemblPlants" id="AES77434">
    <property type="protein sequence ID" value="AES77434"/>
    <property type="gene ID" value="MTR_7g010570"/>
</dbReference>
<reference evidence="2 4" key="1">
    <citation type="journal article" date="2011" name="Nature">
        <title>The Medicago genome provides insight into the evolution of rhizobial symbioses.</title>
        <authorList>
            <person name="Young N.D."/>
            <person name="Debelle F."/>
            <person name="Oldroyd G.E."/>
            <person name="Geurts R."/>
            <person name="Cannon S.B."/>
            <person name="Udvardi M.K."/>
            <person name="Benedito V.A."/>
            <person name="Mayer K.F."/>
            <person name="Gouzy J."/>
            <person name="Schoof H."/>
            <person name="Van de Peer Y."/>
            <person name="Proost S."/>
            <person name="Cook D.R."/>
            <person name="Meyers B.C."/>
            <person name="Spannagl M."/>
            <person name="Cheung F."/>
            <person name="De Mita S."/>
            <person name="Krishnakumar V."/>
            <person name="Gundlach H."/>
            <person name="Zhou S."/>
            <person name="Mudge J."/>
            <person name="Bharti A.K."/>
            <person name="Murray J.D."/>
            <person name="Naoumkina M.A."/>
            <person name="Rosen B."/>
            <person name="Silverstein K.A."/>
            <person name="Tang H."/>
            <person name="Rombauts S."/>
            <person name="Zhao P.X."/>
            <person name="Zhou P."/>
            <person name="Barbe V."/>
            <person name="Bardou P."/>
            <person name="Bechner M."/>
            <person name="Bellec A."/>
            <person name="Berger A."/>
            <person name="Berges H."/>
            <person name="Bidwell S."/>
            <person name="Bisseling T."/>
            <person name="Choisne N."/>
            <person name="Couloux A."/>
            <person name="Denny R."/>
            <person name="Deshpande S."/>
            <person name="Dai X."/>
            <person name="Doyle J.J."/>
            <person name="Dudez A.M."/>
            <person name="Farmer A.D."/>
            <person name="Fouteau S."/>
            <person name="Franken C."/>
            <person name="Gibelin C."/>
            <person name="Gish J."/>
            <person name="Goldstein S."/>
            <person name="Gonzalez A.J."/>
            <person name="Green P.J."/>
            <person name="Hallab A."/>
            <person name="Hartog M."/>
            <person name="Hua A."/>
            <person name="Humphray S.J."/>
            <person name="Jeong D.H."/>
            <person name="Jing Y."/>
            <person name="Jocker A."/>
            <person name="Kenton S.M."/>
            <person name="Kim D.J."/>
            <person name="Klee K."/>
            <person name="Lai H."/>
            <person name="Lang C."/>
            <person name="Lin S."/>
            <person name="Macmil S.L."/>
            <person name="Magdelenat G."/>
            <person name="Matthews L."/>
            <person name="McCorrison J."/>
            <person name="Monaghan E.L."/>
            <person name="Mun J.H."/>
            <person name="Najar F.Z."/>
            <person name="Nicholson C."/>
            <person name="Noirot C."/>
            <person name="O'Bleness M."/>
            <person name="Paule C.R."/>
            <person name="Poulain J."/>
            <person name="Prion F."/>
            <person name="Qin B."/>
            <person name="Qu C."/>
            <person name="Retzel E.F."/>
            <person name="Riddle C."/>
            <person name="Sallet E."/>
            <person name="Samain S."/>
            <person name="Samson N."/>
            <person name="Sanders I."/>
            <person name="Saurat O."/>
            <person name="Scarpelli C."/>
            <person name="Schiex T."/>
            <person name="Segurens B."/>
            <person name="Severin A.J."/>
            <person name="Sherrier D.J."/>
            <person name="Shi R."/>
            <person name="Sims S."/>
            <person name="Singer S.R."/>
            <person name="Sinharoy S."/>
            <person name="Sterck L."/>
            <person name="Viollet A."/>
            <person name="Wang B.B."/>
            <person name="Wang K."/>
            <person name="Wang M."/>
            <person name="Wang X."/>
            <person name="Warfsmann J."/>
            <person name="Weissenbach J."/>
            <person name="White D.D."/>
            <person name="White J.D."/>
            <person name="Wiley G.B."/>
            <person name="Wincker P."/>
            <person name="Xing Y."/>
            <person name="Yang L."/>
            <person name="Yao Z."/>
            <person name="Ying F."/>
            <person name="Zhai J."/>
            <person name="Zhou L."/>
            <person name="Zuber A."/>
            <person name="Denarie J."/>
            <person name="Dixon R.A."/>
            <person name="May G.D."/>
            <person name="Schwartz D.C."/>
            <person name="Rogers J."/>
            <person name="Quetier F."/>
            <person name="Town C.D."/>
            <person name="Roe B.A."/>
        </authorList>
    </citation>
    <scope>NUCLEOTIDE SEQUENCE [LARGE SCALE GENOMIC DNA]</scope>
    <source>
        <strain evidence="2">A17</strain>
        <strain evidence="3 4">cv. Jemalong A17</strain>
    </source>
</reference>
<accession>G7L0Z4</accession>
<feature type="region of interest" description="Disordered" evidence="1">
    <location>
        <begin position="1"/>
        <end position="27"/>
    </location>
</feature>
<reference evidence="2 4" key="2">
    <citation type="journal article" date="2014" name="BMC Genomics">
        <title>An improved genome release (version Mt4.0) for the model legume Medicago truncatula.</title>
        <authorList>
            <person name="Tang H."/>
            <person name="Krishnakumar V."/>
            <person name="Bidwell S."/>
            <person name="Rosen B."/>
            <person name="Chan A."/>
            <person name="Zhou S."/>
            <person name="Gentzbittel L."/>
            <person name="Childs K.L."/>
            <person name="Yandell M."/>
            <person name="Gundlach H."/>
            <person name="Mayer K.F."/>
            <person name="Schwartz D.C."/>
            <person name="Town C.D."/>
        </authorList>
    </citation>
    <scope>GENOME REANNOTATION</scope>
    <source>
        <strain evidence="3 4">cv. Jemalong A17</strain>
    </source>
</reference>
<keyword evidence="4" id="KW-1185">Reference proteome</keyword>
<dbReference type="Proteomes" id="UP000002051">
    <property type="component" value="Unassembled WGS sequence"/>
</dbReference>
<evidence type="ECO:0000313" key="4">
    <source>
        <dbReference type="Proteomes" id="UP000002051"/>
    </source>
</evidence>
<evidence type="ECO:0000313" key="2">
    <source>
        <dbReference type="EMBL" id="AES77434.1"/>
    </source>
</evidence>
<gene>
    <name evidence="2" type="ordered locus">MTR_7g010570</name>
</gene>
<name>G7L0Z4_MEDTR</name>
<dbReference type="HOGENOM" id="CLU_1498478_0_0_1"/>
<proteinExistence type="predicted"/>
<dbReference type="EMBL" id="CM001223">
    <property type="protein sequence ID" value="AES77434.1"/>
    <property type="molecule type" value="Genomic_DNA"/>
</dbReference>
<sequence>MPDSTQFMQEMTRKDQKKEAPEPRSVRLSEPITESNRFVRLQARFQFAHEERSVQTRAFLERETQSKVVRSRFKPRFVETSWILSWNLHPFFILCKAIINICSYIYSCSFELLRLVDVSDRKDGDGAGIPEPVGDGDEVQFLIPVGYGRVTGKYMRIRYGTENVKPVPTLPHCHAYSKHL</sequence>
<protein>
    <submittedName>
        <fullName evidence="2 3">Uncharacterized protein</fullName>
    </submittedName>
</protein>
<organism evidence="2 4">
    <name type="scientific">Medicago truncatula</name>
    <name type="common">Barrel medic</name>
    <name type="synonym">Medicago tribuloides</name>
    <dbReference type="NCBI Taxonomy" id="3880"/>
    <lineage>
        <taxon>Eukaryota</taxon>
        <taxon>Viridiplantae</taxon>
        <taxon>Streptophyta</taxon>
        <taxon>Embryophyta</taxon>
        <taxon>Tracheophyta</taxon>
        <taxon>Spermatophyta</taxon>
        <taxon>Magnoliopsida</taxon>
        <taxon>eudicotyledons</taxon>
        <taxon>Gunneridae</taxon>
        <taxon>Pentapetalae</taxon>
        <taxon>rosids</taxon>
        <taxon>fabids</taxon>
        <taxon>Fabales</taxon>
        <taxon>Fabaceae</taxon>
        <taxon>Papilionoideae</taxon>
        <taxon>50 kb inversion clade</taxon>
        <taxon>NPAAA clade</taxon>
        <taxon>Hologalegina</taxon>
        <taxon>IRL clade</taxon>
        <taxon>Trifolieae</taxon>
        <taxon>Medicago</taxon>
    </lineage>
</organism>
<dbReference type="PaxDb" id="3880-AES77434"/>
<reference evidence="3" key="3">
    <citation type="submission" date="2015-04" db="UniProtKB">
        <authorList>
            <consortium name="EnsemblPlants"/>
        </authorList>
    </citation>
    <scope>IDENTIFICATION</scope>
    <source>
        <strain evidence="3">cv. Jemalong A17</strain>
    </source>
</reference>
<feature type="compositionally biased region" description="Basic and acidic residues" evidence="1">
    <location>
        <begin position="11"/>
        <end position="27"/>
    </location>
</feature>